<dbReference type="HOGENOM" id="CLU_1365150_0_0_0"/>
<dbReference type="AlphaFoldDB" id="I0IGU4"/>
<gene>
    <name evidence="1" type="ordered locus">PSMK_23230</name>
</gene>
<proteinExistence type="predicted"/>
<accession>I0IGU4</accession>
<dbReference type="InterPro" id="IPR043472">
    <property type="entry name" value="Macro_dom-like"/>
</dbReference>
<sequence>MSARRDGDHLIGGLPLPLIAPERGGPWSRIGLHAAEGPARLETPLDAIVVADAGLAAGSTAAPEPGADGVLTIPVGPPRWTAVAPDAAPGAPRGDAAAFGQAHEDVLLASCYAAALAAAERLGLGHLGFTPLGRFHADAAFPPERAAKIALGHAVGHFARRPPPAFPRRATFLLADEADARLHRALIRDRAAWAGGRRRG</sequence>
<dbReference type="Proteomes" id="UP000007881">
    <property type="component" value="Chromosome"/>
</dbReference>
<dbReference type="STRING" id="1142394.PSMK_23230"/>
<name>I0IGU4_PHYMF</name>
<reference evidence="1 2" key="1">
    <citation type="submission" date="2012-02" db="EMBL/GenBank/DDBJ databases">
        <title>Complete genome sequence of Phycisphaera mikurensis NBRC 102666.</title>
        <authorList>
            <person name="Ankai A."/>
            <person name="Hosoyama A."/>
            <person name="Terui Y."/>
            <person name="Sekine M."/>
            <person name="Fukai R."/>
            <person name="Kato Y."/>
            <person name="Nakamura S."/>
            <person name="Yamada-Narita S."/>
            <person name="Kawakoshi A."/>
            <person name="Fukunaga Y."/>
            <person name="Yamazaki S."/>
            <person name="Fujita N."/>
        </authorList>
    </citation>
    <scope>NUCLEOTIDE SEQUENCE [LARGE SCALE GENOMIC DNA]</scope>
    <source>
        <strain evidence="2">NBRC 102666 / KCTC 22515 / FYK2301M01</strain>
    </source>
</reference>
<organism evidence="1 2">
    <name type="scientific">Phycisphaera mikurensis (strain NBRC 102666 / KCTC 22515 / FYK2301M01)</name>
    <dbReference type="NCBI Taxonomy" id="1142394"/>
    <lineage>
        <taxon>Bacteria</taxon>
        <taxon>Pseudomonadati</taxon>
        <taxon>Planctomycetota</taxon>
        <taxon>Phycisphaerae</taxon>
        <taxon>Phycisphaerales</taxon>
        <taxon>Phycisphaeraceae</taxon>
        <taxon>Phycisphaera</taxon>
    </lineage>
</organism>
<dbReference type="RefSeq" id="WP_014437695.1">
    <property type="nucleotide sequence ID" value="NC_017080.1"/>
</dbReference>
<dbReference type="Gene3D" id="3.40.220.10">
    <property type="entry name" value="Leucine Aminopeptidase, subunit E, domain 1"/>
    <property type="match status" value="1"/>
</dbReference>
<dbReference type="KEGG" id="phm:PSMK_23230"/>
<protein>
    <submittedName>
        <fullName evidence="1">Uncharacterized protein</fullName>
    </submittedName>
</protein>
<dbReference type="EMBL" id="AP012338">
    <property type="protein sequence ID" value="BAM04482.1"/>
    <property type="molecule type" value="Genomic_DNA"/>
</dbReference>
<evidence type="ECO:0000313" key="1">
    <source>
        <dbReference type="EMBL" id="BAM04482.1"/>
    </source>
</evidence>
<evidence type="ECO:0000313" key="2">
    <source>
        <dbReference type="Proteomes" id="UP000007881"/>
    </source>
</evidence>
<keyword evidence="2" id="KW-1185">Reference proteome</keyword>
<dbReference type="SUPFAM" id="SSF52949">
    <property type="entry name" value="Macro domain-like"/>
    <property type="match status" value="1"/>
</dbReference>